<sequence>MAKSTATATTAPVDLEAGASSDQIATSGTSSYTPDNAPSKAATPRRSLDFEEPQQPRQRPFVTNTWRRMEKRLPARLTRCSRKVCAWIKGPETPVLHRIVPLFEPVQTFPARLVARLPKTLRFCLFAVGSVLWVVLFGVIISDFSLPADLAGYGAPVRLGCAAQLWPNAQSCGVDGRNCLPFDDSSFAFNCPADCAGVEVLNPRAIGSQSIVYRPLVVGGTQDNATDDTLVYRGDSFICGAAIHAGILTNGRGGCGVISLVGERSSYGAASRHGISSAGFDSVFPLSFLFNQSSQVVNASDQCRDPRWDLLILSTIFTALFALFTSSPLTFFAPLFVIVFFQIAMASDPPSYASYPALASTTLGRFLPAAFVAAVIYRVSVRRTLTNCKAHIEKTILWVGGCWIGALGNYTFEQIPIQRLTSHDLHQQPGAITALVIVILVLFAVVLYQAWCFRSEGRLPRMLGLYAILGIGLLICLGIPQLSLRIHHYILALLLLPGTSMQTRVSLLCQGLLVGLFVNGVARWGFDPILQTAAALRGDATLGSGIPSVVAAVSGSNITFTWDSILRGYEGVSVIVNDVERYRGIHAGTDANFTWVRKAEHGPEYFRFGFINYLPFGSISYSDFTRAGTWWPNGTWSDPAPGRTLY</sequence>
<evidence type="ECO:0000313" key="5">
    <source>
        <dbReference type="Proteomes" id="UP000193240"/>
    </source>
</evidence>
<keyword evidence="5" id="KW-1185">Reference proteome</keyword>
<feature type="transmembrane region" description="Helical" evidence="2">
    <location>
        <begin position="120"/>
        <end position="141"/>
    </location>
</feature>
<dbReference type="AlphaFoldDB" id="A0A1Y2MGL9"/>
<protein>
    <recommendedName>
        <fullName evidence="3">LCCL domain-containing protein</fullName>
    </recommendedName>
</protein>
<organism evidence="4 5">
    <name type="scientific">Epicoccum nigrum</name>
    <name type="common">Soil fungus</name>
    <name type="synonym">Epicoccum purpurascens</name>
    <dbReference type="NCBI Taxonomy" id="105696"/>
    <lineage>
        <taxon>Eukaryota</taxon>
        <taxon>Fungi</taxon>
        <taxon>Dikarya</taxon>
        <taxon>Ascomycota</taxon>
        <taxon>Pezizomycotina</taxon>
        <taxon>Dothideomycetes</taxon>
        <taxon>Pleosporomycetidae</taxon>
        <taxon>Pleosporales</taxon>
        <taxon>Pleosporineae</taxon>
        <taxon>Didymellaceae</taxon>
        <taxon>Epicoccum</taxon>
    </lineage>
</organism>
<dbReference type="Proteomes" id="UP000193240">
    <property type="component" value="Unassembled WGS sequence"/>
</dbReference>
<feature type="transmembrane region" description="Helical" evidence="2">
    <location>
        <begin position="396"/>
        <end position="412"/>
    </location>
</feature>
<dbReference type="PANTHER" id="PTHR31331">
    <property type="entry name" value="LCCL DOMAIN PROTEIN (AFU_ORTHOLOGUE AFUA_5G08630)"/>
    <property type="match status" value="1"/>
</dbReference>
<keyword evidence="2" id="KW-1133">Transmembrane helix</keyword>
<feature type="region of interest" description="Disordered" evidence="1">
    <location>
        <begin position="1"/>
        <end position="61"/>
    </location>
</feature>
<feature type="transmembrane region" description="Helical" evidence="2">
    <location>
        <begin position="310"/>
        <end position="343"/>
    </location>
</feature>
<feature type="compositionally biased region" description="Polar residues" evidence="1">
    <location>
        <begin position="1"/>
        <end position="10"/>
    </location>
</feature>
<evidence type="ECO:0000256" key="1">
    <source>
        <dbReference type="SAM" id="MobiDB-lite"/>
    </source>
</evidence>
<feature type="domain" description="LCCL" evidence="3">
    <location>
        <begin position="166"/>
        <end position="277"/>
    </location>
</feature>
<dbReference type="Gene3D" id="2.170.130.20">
    <property type="entry name" value="LCCL-like domain"/>
    <property type="match status" value="1"/>
</dbReference>
<dbReference type="SUPFAM" id="SSF69848">
    <property type="entry name" value="LCCL domain"/>
    <property type="match status" value="1"/>
</dbReference>
<name>A0A1Y2MGL9_EPING</name>
<dbReference type="PANTHER" id="PTHR31331:SF1">
    <property type="entry name" value="CYSTEINE RICH SECRETORY PROTEIN LCCL DOMAIN CONTAINING 2"/>
    <property type="match status" value="1"/>
</dbReference>
<evidence type="ECO:0000256" key="2">
    <source>
        <dbReference type="SAM" id="Phobius"/>
    </source>
</evidence>
<dbReference type="OMA" id="YSDFTRA"/>
<dbReference type="PROSITE" id="PS50820">
    <property type="entry name" value="LCCL"/>
    <property type="match status" value="1"/>
</dbReference>
<dbReference type="Pfam" id="PF03815">
    <property type="entry name" value="LCCL"/>
    <property type="match status" value="1"/>
</dbReference>
<dbReference type="FunCoup" id="A0A1Y2MGL9">
    <property type="interactions" value="4"/>
</dbReference>
<dbReference type="InterPro" id="IPR051957">
    <property type="entry name" value="CRISP-LCCL_domain"/>
</dbReference>
<feature type="transmembrane region" description="Helical" evidence="2">
    <location>
        <begin position="355"/>
        <end position="376"/>
    </location>
</feature>
<feature type="compositionally biased region" description="Polar residues" evidence="1">
    <location>
        <begin position="20"/>
        <end position="36"/>
    </location>
</feature>
<keyword evidence="2" id="KW-0472">Membrane</keyword>
<dbReference type="InterPro" id="IPR004043">
    <property type="entry name" value="LCCL"/>
</dbReference>
<proteinExistence type="predicted"/>
<feature type="transmembrane region" description="Helical" evidence="2">
    <location>
        <begin position="463"/>
        <end position="484"/>
    </location>
</feature>
<dbReference type="InParanoid" id="A0A1Y2MGL9"/>
<feature type="transmembrane region" description="Helical" evidence="2">
    <location>
        <begin position="432"/>
        <end position="451"/>
    </location>
</feature>
<keyword evidence="2" id="KW-0812">Transmembrane</keyword>
<accession>A0A1Y2MGL9</accession>
<evidence type="ECO:0000313" key="4">
    <source>
        <dbReference type="EMBL" id="OSS55081.1"/>
    </source>
</evidence>
<gene>
    <name evidence="4" type="ORF">B5807_01818</name>
</gene>
<reference evidence="4 5" key="1">
    <citation type="journal article" date="2017" name="Genome Announc.">
        <title>Genome sequence of the saprophytic ascomycete Epicoccum nigrum ICMP 19927 strain isolated from New Zealand.</title>
        <authorList>
            <person name="Fokin M."/>
            <person name="Fleetwood D."/>
            <person name="Weir B.S."/>
            <person name="Villas-Boas S.G."/>
        </authorList>
    </citation>
    <scope>NUCLEOTIDE SEQUENCE [LARGE SCALE GENOMIC DNA]</scope>
    <source>
        <strain evidence="4 5">ICMP 19927</strain>
    </source>
</reference>
<dbReference type="InterPro" id="IPR036609">
    <property type="entry name" value="LCCL_sf"/>
</dbReference>
<dbReference type="SMART" id="SM00603">
    <property type="entry name" value="LCCL"/>
    <property type="match status" value="1"/>
</dbReference>
<evidence type="ECO:0000259" key="3">
    <source>
        <dbReference type="PROSITE" id="PS50820"/>
    </source>
</evidence>
<dbReference type="EMBL" id="KZ107838">
    <property type="protein sequence ID" value="OSS55081.1"/>
    <property type="molecule type" value="Genomic_DNA"/>
</dbReference>